<evidence type="ECO:0000259" key="3">
    <source>
        <dbReference type="PROSITE" id="PS50977"/>
    </source>
</evidence>
<protein>
    <submittedName>
        <fullName evidence="4">TetR family transcriptional regulator</fullName>
    </submittedName>
</protein>
<keyword evidence="1 2" id="KW-0238">DNA-binding</keyword>
<proteinExistence type="predicted"/>
<dbReference type="EMBL" id="CP023778">
    <property type="protein sequence ID" value="ATL67504.1"/>
    <property type="molecule type" value="Genomic_DNA"/>
</dbReference>
<dbReference type="InterPro" id="IPR036271">
    <property type="entry name" value="Tet_transcr_reg_TetR-rel_C_sf"/>
</dbReference>
<dbReference type="PROSITE" id="PS50977">
    <property type="entry name" value="HTH_TETR_2"/>
    <property type="match status" value="1"/>
</dbReference>
<sequence length="200" mass="21475">MTEAASPARPPATGKGARRRAELLDVAERILVDAGHGELTMRAVATAAGVRLGHLQYYFPNRADLVSAVLHRALEQSMHRLGPLLESAAAQPAPALIRTLLTEQDDPRMVRIYTELWALAGRDETVATAVRDFYRTYQAHVAGVIAARNPGLSERECRARARVFAVVIEGAALFRSGIADAADAETDAALIETAAALLDP</sequence>
<reference evidence="4 5" key="1">
    <citation type="submission" date="2017-10" db="EMBL/GenBank/DDBJ databases">
        <title>Comparative genomics between pathogenic Norcardia.</title>
        <authorList>
            <person name="Zeng L."/>
        </authorList>
    </citation>
    <scope>NUCLEOTIDE SEQUENCE [LARGE SCALE GENOMIC DNA]</scope>
    <source>
        <strain evidence="4 5">NC_YFY_NT001</strain>
    </source>
</reference>
<dbReference type="PANTHER" id="PTHR30055">
    <property type="entry name" value="HTH-TYPE TRANSCRIPTIONAL REGULATOR RUTR"/>
    <property type="match status" value="1"/>
</dbReference>
<evidence type="ECO:0000256" key="1">
    <source>
        <dbReference type="ARBA" id="ARBA00023125"/>
    </source>
</evidence>
<evidence type="ECO:0000313" key="4">
    <source>
        <dbReference type="EMBL" id="ATL67504.1"/>
    </source>
</evidence>
<name>A0A291RK06_9NOCA</name>
<dbReference type="Pfam" id="PF00440">
    <property type="entry name" value="TetR_N"/>
    <property type="match status" value="1"/>
</dbReference>
<dbReference type="InterPro" id="IPR001647">
    <property type="entry name" value="HTH_TetR"/>
</dbReference>
<dbReference type="SUPFAM" id="SSF46689">
    <property type="entry name" value="Homeodomain-like"/>
    <property type="match status" value="1"/>
</dbReference>
<dbReference type="GO" id="GO:0000976">
    <property type="term" value="F:transcription cis-regulatory region binding"/>
    <property type="evidence" value="ECO:0007669"/>
    <property type="project" value="TreeGrafter"/>
</dbReference>
<dbReference type="PRINTS" id="PR00455">
    <property type="entry name" value="HTHTETR"/>
</dbReference>
<feature type="DNA-binding region" description="H-T-H motif" evidence="2">
    <location>
        <begin position="40"/>
        <end position="59"/>
    </location>
</feature>
<accession>A0A291RK06</accession>
<dbReference type="KEGG" id="ntp:CRH09_16155"/>
<dbReference type="Gene3D" id="1.10.357.10">
    <property type="entry name" value="Tetracycline Repressor, domain 2"/>
    <property type="match status" value="1"/>
</dbReference>
<dbReference type="GeneID" id="88358908"/>
<dbReference type="Proteomes" id="UP000221961">
    <property type="component" value="Chromosome"/>
</dbReference>
<evidence type="ECO:0000313" key="5">
    <source>
        <dbReference type="Proteomes" id="UP000221961"/>
    </source>
</evidence>
<organism evidence="4 5">
    <name type="scientific">Nocardia terpenica</name>
    <dbReference type="NCBI Taxonomy" id="455432"/>
    <lineage>
        <taxon>Bacteria</taxon>
        <taxon>Bacillati</taxon>
        <taxon>Actinomycetota</taxon>
        <taxon>Actinomycetes</taxon>
        <taxon>Mycobacteriales</taxon>
        <taxon>Nocardiaceae</taxon>
        <taxon>Nocardia</taxon>
    </lineage>
</organism>
<dbReference type="RefSeq" id="WP_098694642.1">
    <property type="nucleotide sequence ID" value="NZ_CP023778.1"/>
</dbReference>
<dbReference type="SUPFAM" id="SSF48498">
    <property type="entry name" value="Tetracyclin repressor-like, C-terminal domain"/>
    <property type="match status" value="1"/>
</dbReference>
<dbReference type="AlphaFoldDB" id="A0A291RK06"/>
<dbReference type="PANTHER" id="PTHR30055:SF226">
    <property type="entry name" value="HTH-TYPE TRANSCRIPTIONAL REGULATOR PKSA"/>
    <property type="match status" value="1"/>
</dbReference>
<dbReference type="InterPro" id="IPR009057">
    <property type="entry name" value="Homeodomain-like_sf"/>
</dbReference>
<gene>
    <name evidence="4" type="ORF">CRH09_16155</name>
</gene>
<feature type="domain" description="HTH tetR-type" evidence="3">
    <location>
        <begin position="17"/>
        <end position="77"/>
    </location>
</feature>
<dbReference type="GO" id="GO:0003700">
    <property type="term" value="F:DNA-binding transcription factor activity"/>
    <property type="evidence" value="ECO:0007669"/>
    <property type="project" value="TreeGrafter"/>
</dbReference>
<dbReference type="InterPro" id="IPR050109">
    <property type="entry name" value="HTH-type_TetR-like_transc_reg"/>
</dbReference>
<evidence type="ECO:0000256" key="2">
    <source>
        <dbReference type="PROSITE-ProRule" id="PRU00335"/>
    </source>
</evidence>